<sequence length="110" mass="11983">MKLLFLIVSIASFLNGVSLSMSSMMQFDSKPNAIYRLSQVAKEAGSSVDPILLEAVDTALVNYRKERERRSSLVTNSSLASCLFGVVGLFGLGIWSRKDQLAGLKKLPAE</sequence>
<evidence type="ECO:0000313" key="2">
    <source>
        <dbReference type="EMBL" id="QJE98700.1"/>
    </source>
</evidence>
<evidence type="ECO:0000256" key="1">
    <source>
        <dbReference type="SAM" id="Phobius"/>
    </source>
</evidence>
<keyword evidence="3" id="KW-1185">Reference proteome</keyword>
<feature type="transmembrane region" description="Helical" evidence="1">
    <location>
        <begin position="73"/>
        <end position="95"/>
    </location>
</feature>
<reference evidence="2 3" key="1">
    <citation type="submission" date="2020-04" db="EMBL/GenBank/DDBJ databases">
        <title>Luteolibacter sp. G-1-1-1 isolated from soil.</title>
        <authorList>
            <person name="Dahal R.H."/>
        </authorList>
    </citation>
    <scope>NUCLEOTIDE SEQUENCE [LARGE SCALE GENOMIC DNA]</scope>
    <source>
        <strain evidence="2 3">G-1-1-1</strain>
    </source>
</reference>
<evidence type="ECO:0000313" key="3">
    <source>
        <dbReference type="Proteomes" id="UP000501812"/>
    </source>
</evidence>
<keyword evidence="1" id="KW-0812">Transmembrane</keyword>
<dbReference type="RefSeq" id="WP_169457187.1">
    <property type="nucleotide sequence ID" value="NZ_CP051774.1"/>
</dbReference>
<dbReference type="AlphaFoldDB" id="A0A858RRE1"/>
<protein>
    <submittedName>
        <fullName evidence="2">Uncharacterized protein</fullName>
    </submittedName>
</protein>
<organism evidence="2 3">
    <name type="scientific">Luteolibacter luteus</name>
    <dbReference type="NCBI Taxonomy" id="2728835"/>
    <lineage>
        <taxon>Bacteria</taxon>
        <taxon>Pseudomonadati</taxon>
        <taxon>Verrucomicrobiota</taxon>
        <taxon>Verrucomicrobiia</taxon>
        <taxon>Verrucomicrobiales</taxon>
        <taxon>Verrucomicrobiaceae</taxon>
        <taxon>Luteolibacter</taxon>
    </lineage>
</organism>
<name>A0A858RRE1_9BACT</name>
<proteinExistence type="predicted"/>
<dbReference type="Proteomes" id="UP000501812">
    <property type="component" value="Chromosome"/>
</dbReference>
<gene>
    <name evidence="2" type="ORF">HHL09_23925</name>
</gene>
<dbReference type="EMBL" id="CP051774">
    <property type="protein sequence ID" value="QJE98700.1"/>
    <property type="molecule type" value="Genomic_DNA"/>
</dbReference>
<accession>A0A858RRE1</accession>
<keyword evidence="1" id="KW-1133">Transmembrane helix</keyword>
<keyword evidence="1" id="KW-0472">Membrane</keyword>
<dbReference type="KEGG" id="luo:HHL09_23925"/>